<dbReference type="GO" id="GO:0005737">
    <property type="term" value="C:cytoplasm"/>
    <property type="evidence" value="ECO:0007669"/>
    <property type="project" value="TreeGrafter"/>
</dbReference>
<keyword evidence="5 7" id="KW-0378">Hydrolase</keyword>
<feature type="active site" description="Proton donor" evidence="8 10">
    <location>
        <position position="174"/>
    </location>
</feature>
<dbReference type="AlphaFoldDB" id="A0A4Q1BIW4"/>
<evidence type="ECO:0000256" key="11">
    <source>
        <dbReference type="RuleBase" id="RU361215"/>
    </source>
</evidence>
<keyword evidence="3 7" id="KW-0645">Protease</keyword>
<dbReference type="PANTHER" id="PTHR10589">
    <property type="entry name" value="UBIQUITIN CARBOXYL-TERMINAL HYDROLASE"/>
    <property type="match status" value="1"/>
</dbReference>
<dbReference type="SUPFAM" id="SSF54001">
    <property type="entry name" value="Cysteine proteinases"/>
    <property type="match status" value="1"/>
</dbReference>
<dbReference type="GO" id="GO:0004843">
    <property type="term" value="F:cysteine-type deubiquitinase activity"/>
    <property type="evidence" value="ECO:0007669"/>
    <property type="project" value="UniProtKB-UniRule"/>
</dbReference>
<dbReference type="Gene3D" id="3.40.532.10">
    <property type="entry name" value="Peptidase C12, ubiquitin carboxyl-terminal hydrolase"/>
    <property type="match status" value="1"/>
</dbReference>
<gene>
    <name evidence="13" type="ORF">M231_05156</name>
</gene>
<dbReference type="EMBL" id="SDIL01000065">
    <property type="protein sequence ID" value="RXK37614.1"/>
    <property type="molecule type" value="Genomic_DNA"/>
</dbReference>
<evidence type="ECO:0000256" key="8">
    <source>
        <dbReference type="PIRSR" id="PIRSR038120-1"/>
    </source>
</evidence>
<keyword evidence="4 7" id="KW-0833">Ubl conjugation pathway</keyword>
<keyword evidence="14" id="KW-1185">Reference proteome</keyword>
<dbReference type="InterPro" id="IPR017390">
    <property type="entry name" value="Ubiquitinyl_hydrolase_UCH37"/>
</dbReference>
<comment type="caution">
    <text evidence="13">The sequence shown here is derived from an EMBL/GenBank/DDBJ whole genome shotgun (WGS) entry which is preliminary data.</text>
</comment>
<proteinExistence type="inferred from homology"/>
<evidence type="ECO:0000256" key="3">
    <source>
        <dbReference type="ARBA" id="ARBA00022670"/>
    </source>
</evidence>
<reference evidence="13 14" key="1">
    <citation type="submission" date="2016-06" db="EMBL/GenBank/DDBJ databases">
        <title>Evolution of pathogenesis and genome organization in the Tremellales.</title>
        <authorList>
            <person name="Cuomo C."/>
            <person name="Litvintseva A."/>
            <person name="Heitman J."/>
            <person name="Chen Y."/>
            <person name="Sun S."/>
            <person name="Springer D."/>
            <person name="Dromer F."/>
            <person name="Young S."/>
            <person name="Zeng Q."/>
            <person name="Chapman S."/>
            <person name="Gujja S."/>
            <person name="Saif S."/>
            <person name="Birren B."/>
        </authorList>
    </citation>
    <scope>NUCLEOTIDE SEQUENCE [LARGE SCALE GENOMIC DNA]</scope>
    <source>
        <strain evidence="13 14">ATCC 28783</strain>
    </source>
</reference>
<dbReference type="Pfam" id="PF01088">
    <property type="entry name" value="Peptidase_C12"/>
    <property type="match status" value="1"/>
</dbReference>
<evidence type="ECO:0000256" key="2">
    <source>
        <dbReference type="ARBA" id="ARBA00009326"/>
    </source>
</evidence>
<feature type="active site" description="Nucleophile" evidence="8 10">
    <location>
        <position position="89"/>
    </location>
</feature>
<evidence type="ECO:0000256" key="5">
    <source>
        <dbReference type="ARBA" id="ARBA00022801"/>
    </source>
</evidence>
<dbReference type="InterPro" id="IPR036959">
    <property type="entry name" value="Peptidase_C12_UCH_sf"/>
</dbReference>
<accession>A0A4Q1BIW4</accession>
<organism evidence="13 14">
    <name type="scientific">Tremella mesenterica</name>
    <name type="common">Jelly fungus</name>
    <dbReference type="NCBI Taxonomy" id="5217"/>
    <lineage>
        <taxon>Eukaryota</taxon>
        <taxon>Fungi</taxon>
        <taxon>Dikarya</taxon>
        <taxon>Basidiomycota</taxon>
        <taxon>Agaricomycotina</taxon>
        <taxon>Tremellomycetes</taxon>
        <taxon>Tremellales</taxon>
        <taxon>Tremellaceae</taxon>
        <taxon>Tremella</taxon>
    </lineage>
</organism>
<dbReference type="InterPro" id="IPR038765">
    <property type="entry name" value="Papain-like_cys_pep_sf"/>
</dbReference>
<dbReference type="EC" id="3.4.19.12" evidence="7 11"/>
<feature type="site" description="Transition state stabilizer" evidence="10">
    <location>
        <position position="83"/>
    </location>
</feature>
<dbReference type="FunCoup" id="A0A4Q1BIW4">
    <property type="interactions" value="708"/>
</dbReference>
<dbReference type="Proteomes" id="UP000289152">
    <property type="component" value="Unassembled WGS sequence"/>
</dbReference>
<evidence type="ECO:0000256" key="7">
    <source>
        <dbReference type="PIRNR" id="PIRNR038120"/>
    </source>
</evidence>
<evidence type="ECO:0000256" key="9">
    <source>
        <dbReference type="PIRSR" id="PIRSR038120-2"/>
    </source>
</evidence>
<protein>
    <recommendedName>
        <fullName evidence="7 11">Ubiquitin carboxyl-terminal hydrolase</fullName>
        <ecNumber evidence="7 11">3.4.19.12</ecNumber>
    </recommendedName>
</protein>
<comment type="similarity">
    <text evidence="2 7 10 11">Belongs to the peptidase C12 family.</text>
</comment>
<dbReference type="STRING" id="5217.A0A4Q1BIW4"/>
<dbReference type="GO" id="GO:0016579">
    <property type="term" value="P:protein deubiquitination"/>
    <property type="evidence" value="ECO:0007669"/>
    <property type="project" value="InterPro"/>
</dbReference>
<feature type="site" description="Important for enzyme activity" evidence="9 10">
    <location>
        <position position="189"/>
    </location>
</feature>
<name>A0A4Q1BIW4_TREME</name>
<evidence type="ECO:0000313" key="13">
    <source>
        <dbReference type="EMBL" id="RXK37614.1"/>
    </source>
</evidence>
<dbReference type="PRINTS" id="PR00707">
    <property type="entry name" value="UBCTHYDRLASE"/>
</dbReference>
<feature type="domain" description="UCH catalytic" evidence="12">
    <location>
        <begin position="6"/>
        <end position="234"/>
    </location>
</feature>
<evidence type="ECO:0000256" key="6">
    <source>
        <dbReference type="ARBA" id="ARBA00022807"/>
    </source>
</evidence>
<sequence length="320" mass="35995">MEDPSGWNLIESDPSVFEQLLVDVGVEGLQVDELYSLDEETFDQLKPVKAFIFLFRWVGKEQDGYKAGIEVDPQDCGIFFANQVVNNACGTMAALNAVMNIPEVDSEYQGESIKIGPELQRMKEFSMGMDSVNLGHLISSNPLIREIHNSFSRSTPFTFDPSSNPDADPSDAYHFVTYAPFNGLVYELDGLREKPLMHAAALDDWTIPARQIVQHRINTYPEGQIHFSLLAISDSRKPLLKRHLKDPTLSTSEKEDLSWRLKSEEHKTIQATQDNALRRNNLIPAVLGLLKALGESGVVDTLRESSRKDRKVKKMRSGDE</sequence>
<dbReference type="PANTHER" id="PTHR10589:SF16">
    <property type="entry name" value="UBIQUITIN CARBOXYL-TERMINAL HYDROLASE ISOZYME L5"/>
    <property type="match status" value="1"/>
</dbReference>
<evidence type="ECO:0000259" key="12">
    <source>
        <dbReference type="PROSITE" id="PS52048"/>
    </source>
</evidence>
<evidence type="ECO:0000256" key="10">
    <source>
        <dbReference type="PROSITE-ProRule" id="PRU01393"/>
    </source>
</evidence>
<dbReference type="GO" id="GO:0006511">
    <property type="term" value="P:ubiquitin-dependent protein catabolic process"/>
    <property type="evidence" value="ECO:0007669"/>
    <property type="project" value="UniProtKB-UniRule"/>
</dbReference>
<comment type="catalytic activity">
    <reaction evidence="1 7 10 11">
        <text>Thiol-dependent hydrolysis of ester, thioester, amide, peptide and isopeptide bonds formed by the C-terminal Gly of ubiquitin (a 76-residue protein attached to proteins as an intracellular targeting signal).</text>
        <dbReference type="EC" id="3.4.19.12"/>
    </reaction>
</comment>
<keyword evidence="6 7" id="KW-0788">Thiol protease</keyword>
<evidence type="ECO:0000256" key="1">
    <source>
        <dbReference type="ARBA" id="ARBA00000707"/>
    </source>
</evidence>
<dbReference type="PROSITE" id="PS52048">
    <property type="entry name" value="UCH_DOMAIN"/>
    <property type="match status" value="1"/>
</dbReference>
<dbReference type="InParanoid" id="A0A4Q1BIW4"/>
<dbReference type="OrthoDB" id="1924260at2759"/>
<dbReference type="VEuPathDB" id="FungiDB:TREMEDRAFT_63202"/>
<dbReference type="InterPro" id="IPR001578">
    <property type="entry name" value="Peptidase_C12_UCH"/>
</dbReference>
<evidence type="ECO:0000256" key="4">
    <source>
        <dbReference type="ARBA" id="ARBA00022786"/>
    </source>
</evidence>
<evidence type="ECO:0000313" key="14">
    <source>
        <dbReference type="Proteomes" id="UP000289152"/>
    </source>
</evidence>
<dbReference type="PIRSF" id="PIRSF038120">
    <property type="entry name" value="Ubiquitinyl_hydrolase_UCH37"/>
    <property type="match status" value="1"/>
</dbReference>